<dbReference type="GO" id="GO:0016887">
    <property type="term" value="F:ATP hydrolysis activity"/>
    <property type="evidence" value="ECO:0007669"/>
    <property type="project" value="InterPro"/>
</dbReference>
<dbReference type="EMBL" id="VZSP01000996">
    <property type="protein sequence ID" value="NWZ09364.1"/>
    <property type="molecule type" value="Genomic_DNA"/>
</dbReference>
<feature type="non-terminal residue" evidence="7">
    <location>
        <position position="565"/>
    </location>
</feature>
<dbReference type="FunFam" id="1.10.8.60:FF:000016">
    <property type="entry name" value="ATPase family AAA domain-containing protein 2B"/>
    <property type="match status" value="1"/>
</dbReference>
<dbReference type="Pfam" id="PF00004">
    <property type="entry name" value="AAA"/>
    <property type="match status" value="1"/>
</dbReference>
<gene>
    <name evidence="7" type="primary">Atad2_1</name>
    <name evidence="7" type="ORF">AGEPHO_R03749</name>
</gene>
<dbReference type="GO" id="GO:0045815">
    <property type="term" value="P:transcription initiation-coupled chromatin remodeling"/>
    <property type="evidence" value="ECO:0007669"/>
    <property type="project" value="TreeGrafter"/>
</dbReference>
<dbReference type="GO" id="GO:0005634">
    <property type="term" value="C:nucleus"/>
    <property type="evidence" value="ECO:0007669"/>
    <property type="project" value="TreeGrafter"/>
</dbReference>
<dbReference type="FunFam" id="3.40.50.300:FF:000061">
    <property type="entry name" value="ATPase family, AAA domain-containing 2"/>
    <property type="match status" value="1"/>
</dbReference>
<dbReference type="InterPro" id="IPR045199">
    <property type="entry name" value="ATAD2-like"/>
</dbReference>
<dbReference type="AlphaFoldDB" id="A0A7K7JSF3"/>
<evidence type="ECO:0000313" key="8">
    <source>
        <dbReference type="Proteomes" id="UP000521525"/>
    </source>
</evidence>
<proteinExistence type="inferred from homology"/>
<dbReference type="GO" id="GO:0006337">
    <property type="term" value="P:nucleosome disassembly"/>
    <property type="evidence" value="ECO:0007669"/>
    <property type="project" value="TreeGrafter"/>
</dbReference>
<evidence type="ECO:0000259" key="6">
    <source>
        <dbReference type="SMART" id="SM00382"/>
    </source>
</evidence>
<evidence type="ECO:0000256" key="1">
    <source>
        <dbReference type="ARBA" id="ARBA00006914"/>
    </source>
</evidence>
<dbReference type="SMART" id="SM00382">
    <property type="entry name" value="AAA"/>
    <property type="match status" value="1"/>
</dbReference>
<dbReference type="GO" id="GO:0005524">
    <property type="term" value="F:ATP binding"/>
    <property type="evidence" value="ECO:0007669"/>
    <property type="project" value="UniProtKB-KW"/>
</dbReference>
<evidence type="ECO:0000256" key="2">
    <source>
        <dbReference type="ARBA" id="ARBA00022741"/>
    </source>
</evidence>
<protein>
    <submittedName>
        <fullName evidence="7">ATAD2 protein</fullName>
    </submittedName>
</protein>
<evidence type="ECO:0000313" key="7">
    <source>
        <dbReference type="EMBL" id="NWZ09364.1"/>
    </source>
</evidence>
<dbReference type="GO" id="GO:0003682">
    <property type="term" value="F:chromatin binding"/>
    <property type="evidence" value="ECO:0007669"/>
    <property type="project" value="TreeGrafter"/>
</dbReference>
<accession>A0A7K7JSF3</accession>
<dbReference type="FunFam" id="3.40.50.300:FF:000734">
    <property type="entry name" value="ATPase family, AAA domain containing 2"/>
    <property type="match status" value="1"/>
</dbReference>
<dbReference type="Pfam" id="PF17862">
    <property type="entry name" value="AAA_lid_3"/>
    <property type="match status" value="1"/>
</dbReference>
<dbReference type="InterPro" id="IPR041569">
    <property type="entry name" value="AAA_lid_3"/>
</dbReference>
<evidence type="ECO:0000256" key="3">
    <source>
        <dbReference type="ARBA" id="ARBA00022840"/>
    </source>
</evidence>
<dbReference type="Gene3D" id="1.10.8.60">
    <property type="match status" value="1"/>
</dbReference>
<feature type="domain" description="AAA+ ATPase" evidence="6">
    <location>
        <begin position="60"/>
        <end position="201"/>
    </location>
</feature>
<comment type="similarity">
    <text evidence="1 5">Belongs to the AAA ATPase family.</text>
</comment>
<evidence type="ECO:0000256" key="4">
    <source>
        <dbReference type="ARBA" id="ARBA00023117"/>
    </source>
</evidence>
<dbReference type="SUPFAM" id="SSF52540">
    <property type="entry name" value="P-loop containing nucleoside triphosphate hydrolases"/>
    <property type="match status" value="2"/>
</dbReference>
<dbReference type="GO" id="GO:0042393">
    <property type="term" value="F:histone binding"/>
    <property type="evidence" value="ECO:0007669"/>
    <property type="project" value="TreeGrafter"/>
</dbReference>
<dbReference type="PROSITE" id="PS00674">
    <property type="entry name" value="AAA"/>
    <property type="match status" value="1"/>
</dbReference>
<dbReference type="PANTHER" id="PTHR23069:SF4">
    <property type="entry name" value="ATPASE FAMILY AAA DOMAIN-CONTAINING PROTEIN 2"/>
    <property type="match status" value="1"/>
</dbReference>
<keyword evidence="3 5" id="KW-0067">ATP-binding</keyword>
<keyword evidence="4" id="KW-0103">Bromodomain</keyword>
<dbReference type="GO" id="GO:0006334">
    <property type="term" value="P:nucleosome assembly"/>
    <property type="evidence" value="ECO:0007669"/>
    <property type="project" value="TreeGrafter"/>
</dbReference>
<dbReference type="InterPro" id="IPR027417">
    <property type="entry name" value="P-loop_NTPase"/>
</dbReference>
<evidence type="ECO:0000256" key="5">
    <source>
        <dbReference type="RuleBase" id="RU003651"/>
    </source>
</evidence>
<dbReference type="InterPro" id="IPR003959">
    <property type="entry name" value="ATPase_AAA_core"/>
</dbReference>
<dbReference type="Gene3D" id="3.40.50.300">
    <property type="entry name" value="P-loop containing nucleotide triphosphate hydrolases"/>
    <property type="match status" value="1"/>
</dbReference>
<dbReference type="InterPro" id="IPR003593">
    <property type="entry name" value="AAA+_ATPase"/>
</dbReference>
<dbReference type="PANTHER" id="PTHR23069">
    <property type="entry name" value="AAA DOMAIN-CONTAINING"/>
    <property type="match status" value="1"/>
</dbReference>
<keyword evidence="2 5" id="KW-0547">Nucleotide-binding</keyword>
<reference evidence="7 8" key="1">
    <citation type="submission" date="2019-09" db="EMBL/GenBank/DDBJ databases">
        <title>Bird 10,000 Genomes (B10K) Project - Family phase.</title>
        <authorList>
            <person name="Zhang G."/>
        </authorList>
    </citation>
    <scope>NUCLEOTIDE SEQUENCE [LARGE SCALE GENOMIC DNA]</scope>
    <source>
        <strain evidence="7">OUT-0050</strain>
        <tissue evidence="7">Muscle</tissue>
    </source>
</reference>
<dbReference type="Proteomes" id="UP000521525">
    <property type="component" value="Unassembled WGS sequence"/>
</dbReference>
<comment type="caution">
    <text evidence="7">The sequence shown here is derived from an EMBL/GenBank/DDBJ whole genome shotgun (WGS) entry which is preliminary data.</text>
</comment>
<dbReference type="InterPro" id="IPR003960">
    <property type="entry name" value="ATPase_AAA_CS"/>
</dbReference>
<organism evidence="7 8">
    <name type="scientific">Agelaius phoeniceus</name>
    <name type="common">Red-winged blackbird</name>
    <name type="synonym">Oriolus phoeniceus</name>
    <dbReference type="NCBI Taxonomy" id="39638"/>
    <lineage>
        <taxon>Eukaryota</taxon>
        <taxon>Metazoa</taxon>
        <taxon>Chordata</taxon>
        <taxon>Craniata</taxon>
        <taxon>Vertebrata</taxon>
        <taxon>Euteleostomi</taxon>
        <taxon>Archelosauria</taxon>
        <taxon>Archosauria</taxon>
        <taxon>Dinosauria</taxon>
        <taxon>Saurischia</taxon>
        <taxon>Theropoda</taxon>
        <taxon>Coelurosauria</taxon>
        <taxon>Aves</taxon>
        <taxon>Neognathae</taxon>
        <taxon>Neoaves</taxon>
        <taxon>Telluraves</taxon>
        <taxon>Australaves</taxon>
        <taxon>Passeriformes</taxon>
        <taxon>Passeroidea</taxon>
        <taxon>Icteridae</taxon>
        <taxon>Agelaius</taxon>
    </lineage>
</organism>
<sequence>VHKDHLKIGASLAGVEQMQIDGSAQFQGVGGLSDHISALKEMVILPLLYPDVFEILKFKPPRGCLFYGPPGTGKTLVARALANECSRGDRKVTFFMRSAADCMSKWVGESERQLRLVFEQAYQMRPSIIFFDEIDALAPVRSSKQDQVHSSVVGTLLTLMDGLASRGEVVVIGATNRLDSIDPALRRPGRFEREFRFNLPNKEARLEIFKIHTRDWTLKPSDNLLQDLAEKCVGFCGADIKALCVEAGLCALRRRYPQIHESDKRLKIDARSIKVTAKDFAMAMQKIVPASQRAGASPGRALPSISKPLLENTLERILQALQRPFPHAKLALKTQGITITSNCYTLQVQRNYGIDSDDDNSPSVSEKKPESKKAEFRTLSGYMFVLFMVTFLRWLHLNASYQPTSFRPRFLLVEEPGCGQAFDLAPAILHALEKFPAYTLDLPTLFVGTASQEETCSQLIREAQRTAPSIIYIPQISSWWEAVGPTLKAGFTGLLNNIPYFAPVLLLATSDVPHEDLPEEIKTLFNTNREEVFNIPRPTWAERRGFYENLIMKQAAEPPASKNNA</sequence>
<feature type="non-terminal residue" evidence="7">
    <location>
        <position position="1"/>
    </location>
</feature>
<keyword evidence="8" id="KW-1185">Reference proteome</keyword>
<name>A0A7K7JSF3_AGEPH</name>